<accession>S0ASV7</accession>
<organism evidence="1 2">
    <name type="scientific">Ferroplasma acidarmanus Fer1</name>
    <dbReference type="NCBI Taxonomy" id="333146"/>
    <lineage>
        <taxon>Archaea</taxon>
        <taxon>Methanobacteriati</taxon>
        <taxon>Thermoplasmatota</taxon>
        <taxon>Thermoplasmata</taxon>
        <taxon>Thermoplasmatales</taxon>
        <taxon>Ferroplasmaceae</taxon>
        <taxon>Ferroplasma</taxon>
    </lineage>
</organism>
<name>S0ASV7_FERAC</name>
<proteinExistence type="predicted"/>
<dbReference type="PANTHER" id="PTHR35336">
    <property type="entry name" value="ADENOSYLCOBINAMIDE AMIDOHYDROLASE"/>
    <property type="match status" value="1"/>
</dbReference>
<dbReference type="Proteomes" id="UP000014660">
    <property type="component" value="Chromosome"/>
</dbReference>
<dbReference type="InterPro" id="IPR002808">
    <property type="entry name" value="AdoCbi_amidolase"/>
</dbReference>
<reference evidence="1 2" key="1">
    <citation type="journal article" date="2007" name="Proc. Natl. Acad. Sci. U.S.A.">
        <title>Genome dynamics in a natural archaeal population.</title>
        <authorList>
            <person name="Allen E.E."/>
            <person name="Tyson G.W."/>
            <person name="Whitaker R.J."/>
            <person name="Detter J.C."/>
            <person name="Richardson P.M."/>
            <person name="Banfield J.F."/>
        </authorList>
    </citation>
    <scope>NUCLEOTIDE SEQUENCE [LARGE SCALE GENOMIC DNA]</scope>
    <source>
        <strain evidence="2">fer1</strain>
    </source>
</reference>
<dbReference type="HOGENOM" id="CLU_1207580_0_0_2"/>
<evidence type="ECO:0008006" key="3">
    <source>
        <dbReference type="Google" id="ProtNLM"/>
    </source>
</evidence>
<evidence type="ECO:0000313" key="2">
    <source>
        <dbReference type="Proteomes" id="UP000014660"/>
    </source>
</evidence>
<dbReference type="PANTHER" id="PTHR35336:SF5">
    <property type="entry name" value="ADENOSYLCOBINAMIDE AMIDOHYDROLASE"/>
    <property type="match status" value="1"/>
</dbReference>
<dbReference type="InterPro" id="IPR052209">
    <property type="entry name" value="CbiZ"/>
</dbReference>
<protein>
    <recommendedName>
        <fullName evidence="3">Adenosylcobinamide amidohydrolase</fullName>
    </recommendedName>
</protein>
<dbReference type="KEGG" id="fac:FACI_IFERC01G1896"/>
<dbReference type="AlphaFoldDB" id="S0ASV7"/>
<sequence>MFLAHHISQAERIVISFRRIPPFMDIKIVHENNNVIFYTDGVALSSTISGGGHIRSIVFNTLQEYIQEDKFDLYINKILENYGLGANTPVFVTLVDINHMKIINTEDYLIAVTAGISEPASFKGNRKPGTINVMVIVKRKPEGNAMADMFRVATEAKSMAAFALGLKFGNIPSPGTVSDAVCVVFAGEEGIRYCGFGTALGDKIIESIYDSVYAAGKEYMEHHGHNNGT</sequence>
<evidence type="ECO:0000313" key="1">
    <source>
        <dbReference type="EMBL" id="AGO61872.1"/>
    </source>
</evidence>
<dbReference type="EMBL" id="CP004145">
    <property type="protein sequence ID" value="AGO61872.1"/>
    <property type="molecule type" value="Genomic_DNA"/>
</dbReference>
<keyword evidence="2" id="KW-1185">Reference proteome</keyword>
<gene>
    <name evidence="1" type="ORF">FACI_IFERC00001G1896</name>
</gene>
<dbReference type="Pfam" id="PF01955">
    <property type="entry name" value="CbiZ"/>
    <property type="match status" value="1"/>
</dbReference>